<accession>A0A2G8S1E2</accession>
<evidence type="ECO:0000313" key="3">
    <source>
        <dbReference type="Proteomes" id="UP000230002"/>
    </source>
</evidence>
<feature type="region of interest" description="Disordered" evidence="1">
    <location>
        <begin position="14"/>
        <end position="126"/>
    </location>
</feature>
<feature type="compositionally biased region" description="Low complexity" evidence="1">
    <location>
        <begin position="19"/>
        <end position="39"/>
    </location>
</feature>
<sequence>MSLSTSFNDLNYEQEEFKPFSTPSPTSQSSPQSSSFQTSYVNASTSSPYSPHGIPGHGSGWQSHMSDPRMTRPRSTYPPVDPLSITSTQRHQSRADSFYSGMDSGSYGMRRTPSSSPPYPSLMSSGHYTASSTGQYHPHYSYAPPLPSHHSMSGPASTESRCEWGPGRCDVALEDTTPAGIARHLRQYHDIAVTDNRNRGMCAWGGRCGKDMFPSSFGKHIAECHLRNMTKQCPYCRADFARADTLSRHIKAFCPHTTGGGGGAQAHPHTSG</sequence>
<dbReference type="AlphaFoldDB" id="A0A2G8S1E2"/>
<dbReference type="EMBL" id="AYKW01000034">
    <property type="protein sequence ID" value="PIL27586.1"/>
    <property type="molecule type" value="Genomic_DNA"/>
</dbReference>
<evidence type="ECO:0000313" key="2">
    <source>
        <dbReference type="EMBL" id="PIL27586.1"/>
    </source>
</evidence>
<dbReference type="OrthoDB" id="2782214at2759"/>
<evidence type="ECO:0000256" key="1">
    <source>
        <dbReference type="SAM" id="MobiDB-lite"/>
    </source>
</evidence>
<comment type="caution">
    <text evidence="2">The sequence shown here is derived from an EMBL/GenBank/DDBJ whole genome shotgun (WGS) entry which is preliminary data.</text>
</comment>
<gene>
    <name evidence="2" type="ORF">GSI_10737</name>
</gene>
<proteinExistence type="predicted"/>
<reference evidence="2 3" key="1">
    <citation type="journal article" date="2015" name="Sci. Rep.">
        <title>Chromosome-level genome map provides insights into diverse defense mechanisms in the medicinal fungus Ganoderma sinense.</title>
        <authorList>
            <person name="Zhu Y."/>
            <person name="Xu J."/>
            <person name="Sun C."/>
            <person name="Zhou S."/>
            <person name="Xu H."/>
            <person name="Nelson D.R."/>
            <person name="Qian J."/>
            <person name="Song J."/>
            <person name="Luo H."/>
            <person name="Xiang L."/>
            <person name="Li Y."/>
            <person name="Xu Z."/>
            <person name="Ji A."/>
            <person name="Wang L."/>
            <person name="Lu S."/>
            <person name="Hayward A."/>
            <person name="Sun W."/>
            <person name="Li X."/>
            <person name="Schwartz D.C."/>
            <person name="Wang Y."/>
            <person name="Chen S."/>
        </authorList>
    </citation>
    <scope>NUCLEOTIDE SEQUENCE [LARGE SCALE GENOMIC DNA]</scope>
    <source>
        <strain evidence="2 3">ZZ0214-1</strain>
    </source>
</reference>
<dbReference type="STRING" id="1077348.A0A2G8S1E2"/>
<feature type="compositionally biased region" description="Polar residues" evidence="1">
    <location>
        <begin position="40"/>
        <end position="49"/>
    </location>
</feature>
<protein>
    <submittedName>
        <fullName evidence="2">Uncharacterized protein</fullName>
    </submittedName>
</protein>
<name>A0A2G8S1E2_9APHY</name>
<dbReference type="Proteomes" id="UP000230002">
    <property type="component" value="Unassembled WGS sequence"/>
</dbReference>
<keyword evidence="3" id="KW-1185">Reference proteome</keyword>
<organism evidence="2 3">
    <name type="scientific">Ganoderma sinense ZZ0214-1</name>
    <dbReference type="NCBI Taxonomy" id="1077348"/>
    <lineage>
        <taxon>Eukaryota</taxon>
        <taxon>Fungi</taxon>
        <taxon>Dikarya</taxon>
        <taxon>Basidiomycota</taxon>
        <taxon>Agaricomycotina</taxon>
        <taxon>Agaricomycetes</taxon>
        <taxon>Polyporales</taxon>
        <taxon>Polyporaceae</taxon>
        <taxon>Ganoderma</taxon>
    </lineage>
</organism>